<feature type="transmembrane region" description="Helical" evidence="8">
    <location>
        <begin position="702"/>
        <end position="720"/>
    </location>
</feature>
<dbReference type="Pfam" id="PF00403">
    <property type="entry name" value="HMA"/>
    <property type="match status" value="1"/>
</dbReference>
<dbReference type="AlphaFoldDB" id="A0A508TES7"/>
<keyword evidence="6 8" id="KW-1133">Transmembrane helix</keyword>
<feature type="transmembrane region" description="Helical" evidence="8">
    <location>
        <begin position="107"/>
        <end position="127"/>
    </location>
</feature>
<evidence type="ECO:0000256" key="8">
    <source>
        <dbReference type="RuleBase" id="RU362081"/>
    </source>
</evidence>
<feature type="transmembrane region" description="Helical" evidence="8">
    <location>
        <begin position="356"/>
        <end position="377"/>
    </location>
</feature>
<feature type="transmembrane region" description="Helical" evidence="8">
    <location>
        <begin position="679"/>
        <end position="696"/>
    </location>
</feature>
<dbReference type="InterPro" id="IPR036163">
    <property type="entry name" value="HMA_dom_sf"/>
</dbReference>
<dbReference type="NCBIfam" id="TIGR01511">
    <property type="entry name" value="ATPase-IB1_Cu"/>
    <property type="match status" value="1"/>
</dbReference>
<keyword evidence="8" id="KW-0547">Nucleotide-binding</keyword>
<comment type="subcellular location">
    <subcellularLocation>
        <location evidence="8">Cell membrane</location>
    </subcellularLocation>
    <subcellularLocation>
        <location evidence="1">Membrane</location>
    </subcellularLocation>
</comment>
<dbReference type="PRINTS" id="PR00119">
    <property type="entry name" value="CATATPASE"/>
</dbReference>
<dbReference type="InterPro" id="IPR018303">
    <property type="entry name" value="ATPase_P-typ_P_site"/>
</dbReference>
<dbReference type="InterPro" id="IPR008250">
    <property type="entry name" value="ATPase_P-typ_transduc_dom_A_sf"/>
</dbReference>
<dbReference type="SUPFAM" id="SSF81665">
    <property type="entry name" value="Calcium ATPase, transmembrane domain M"/>
    <property type="match status" value="1"/>
</dbReference>
<dbReference type="InterPro" id="IPR023298">
    <property type="entry name" value="ATPase_P-typ_TM_dom_sf"/>
</dbReference>
<feature type="domain" description="HMA" evidence="9">
    <location>
        <begin position="19"/>
        <end position="85"/>
    </location>
</feature>
<dbReference type="InterPro" id="IPR001757">
    <property type="entry name" value="P_typ_ATPase"/>
</dbReference>
<reference evidence="10" key="1">
    <citation type="submission" date="2019-02" db="EMBL/GenBank/DDBJ databases">
        <authorList>
            <person name="Pothier F.J."/>
        </authorList>
    </citation>
    <scope>NUCLEOTIDE SEQUENCE</scope>
    <source>
        <strain evidence="10">CI-1B</strain>
    </source>
</reference>
<feature type="transmembrane region" description="Helical" evidence="8">
    <location>
        <begin position="200"/>
        <end position="218"/>
    </location>
</feature>
<dbReference type="EMBL" id="CAADFC020000016">
    <property type="protein sequence ID" value="VIO72886.1"/>
    <property type="molecule type" value="Genomic_DNA"/>
</dbReference>
<dbReference type="RefSeq" id="WP_139861679.1">
    <property type="nucleotide sequence ID" value="NZ_CAADFC020000016.1"/>
</dbReference>
<dbReference type="InterPro" id="IPR059000">
    <property type="entry name" value="ATPase_P-type_domA"/>
</dbReference>
<dbReference type="Pfam" id="PF00702">
    <property type="entry name" value="Hydrolase"/>
    <property type="match status" value="1"/>
</dbReference>
<dbReference type="SUPFAM" id="SSF56784">
    <property type="entry name" value="HAD-like"/>
    <property type="match status" value="1"/>
</dbReference>
<feature type="transmembrane region" description="Helical" evidence="8">
    <location>
        <begin position="172"/>
        <end position="194"/>
    </location>
</feature>
<keyword evidence="11" id="KW-1185">Reference proteome</keyword>
<evidence type="ECO:0000256" key="3">
    <source>
        <dbReference type="ARBA" id="ARBA00022692"/>
    </source>
</evidence>
<dbReference type="Gene3D" id="2.70.150.10">
    <property type="entry name" value="Calcium-transporting ATPase, cytoplasmic transduction domain A"/>
    <property type="match status" value="1"/>
</dbReference>
<feature type="transmembrane region" description="Helical" evidence="8">
    <location>
        <begin position="139"/>
        <end position="160"/>
    </location>
</feature>
<dbReference type="PROSITE" id="PS50846">
    <property type="entry name" value="HMA_2"/>
    <property type="match status" value="1"/>
</dbReference>
<accession>A0A508TES7</accession>
<dbReference type="InterPro" id="IPR023214">
    <property type="entry name" value="HAD_sf"/>
</dbReference>
<dbReference type="SUPFAM" id="SSF55008">
    <property type="entry name" value="HMA, heavy metal-associated domain"/>
    <property type="match status" value="1"/>
</dbReference>
<evidence type="ECO:0000256" key="1">
    <source>
        <dbReference type="ARBA" id="ARBA00004370"/>
    </source>
</evidence>
<evidence type="ECO:0000259" key="9">
    <source>
        <dbReference type="PROSITE" id="PS50846"/>
    </source>
</evidence>
<dbReference type="GO" id="GO:0046872">
    <property type="term" value="F:metal ion binding"/>
    <property type="evidence" value="ECO:0007669"/>
    <property type="project" value="UniProtKB-KW"/>
</dbReference>
<keyword evidence="5" id="KW-1278">Translocase</keyword>
<dbReference type="Gene3D" id="3.40.50.1000">
    <property type="entry name" value="HAD superfamily/HAD-like"/>
    <property type="match status" value="1"/>
</dbReference>
<dbReference type="InterPro" id="IPR017969">
    <property type="entry name" value="Heavy-metal-associated_CS"/>
</dbReference>
<dbReference type="Proteomes" id="UP000328092">
    <property type="component" value="Unassembled WGS sequence"/>
</dbReference>
<dbReference type="GO" id="GO:0005886">
    <property type="term" value="C:plasma membrane"/>
    <property type="evidence" value="ECO:0007669"/>
    <property type="project" value="UniProtKB-SubCell"/>
</dbReference>
<dbReference type="Gene3D" id="3.30.70.100">
    <property type="match status" value="1"/>
</dbReference>
<dbReference type="GO" id="GO:0015662">
    <property type="term" value="F:P-type ion transporter activity"/>
    <property type="evidence" value="ECO:0007669"/>
    <property type="project" value="UniProtKB-ARBA"/>
</dbReference>
<evidence type="ECO:0000256" key="7">
    <source>
        <dbReference type="ARBA" id="ARBA00023136"/>
    </source>
</evidence>
<dbReference type="GO" id="GO:0030001">
    <property type="term" value="P:metal ion transport"/>
    <property type="evidence" value="ECO:0007669"/>
    <property type="project" value="UniProtKB-ARBA"/>
</dbReference>
<evidence type="ECO:0000256" key="4">
    <source>
        <dbReference type="ARBA" id="ARBA00022723"/>
    </source>
</evidence>
<name>A0A508TES7_9BRAD</name>
<dbReference type="PROSITE" id="PS01047">
    <property type="entry name" value="HMA_1"/>
    <property type="match status" value="1"/>
</dbReference>
<sequence length="728" mass="77439">MQADIDFSHYLKNTGTGLVHLDLAVEGISCAGCMAKIERTLSNIPDVTSARVNLTDSRLALEWKAGALDPAQFVSRLAELGYKAYPFERDDAETLEAQRAKGLLRRLGVAAFAAMNVMMLSVPVWSGNVSDMLPEQRDFFHWLSALIVLPAAAYSAQPFFSSALSSLRARGVNMDVPISIGIVLALATSVIETFNHAEHAYFDAAIMLIAFLLAGRYLDQNMRRRTRAFAGNLAALKAETATKFISPTEIKTVPAAAIRPGDIVLLRPGERCAVDGNVVEGRSEVDQSLITGETLPAVATPGSTVFAGMLIRSGTLRVRASAASGGTLLDEISRLLDHALQARSRYLRLAERASRLYAPVVHATALLTMLGWLAYGASFHDSIVTAIAVLIITCPCALGLAIPAVQTVASGALFGSGVLLNAGDAIERIAEIDRVIFDKTGTLTLPDLDVANLVDIPDEVVKLAGRLALSSRHPVAAAVARKAGAASPLPDIQEEPGQGVHGFHDGRPIRLGRPSFCGADDLANEILCRDPEASVVAFSQGEHRYAFSVRQRLRPDAAEVIAALTRIGVAVEIVSGDREPAVRLAAQMLGVHEWRAEVLPVDKIARIEDLARRGHKVLMVGDGLNDAPALAAAHASMSPVTATHMSQAVADAVFLGERLAPVLAAVKVSRTALRLMRQNLWLAVVYNVLAVPIAIAGLVTPLIAAAAMSGSSVIVMLNALRARTREAV</sequence>
<dbReference type="Gene3D" id="3.40.1110.10">
    <property type="entry name" value="Calcium-transporting ATPase, cytoplasmic domain N"/>
    <property type="match status" value="1"/>
</dbReference>
<keyword evidence="7 8" id="KW-0472">Membrane</keyword>
<dbReference type="InterPro" id="IPR027256">
    <property type="entry name" value="P-typ_ATPase_IB"/>
</dbReference>
<evidence type="ECO:0000256" key="6">
    <source>
        <dbReference type="ARBA" id="ARBA00022989"/>
    </source>
</evidence>
<evidence type="ECO:0000313" key="11">
    <source>
        <dbReference type="Proteomes" id="UP000328092"/>
    </source>
</evidence>
<dbReference type="OrthoDB" id="391538at2"/>
<dbReference type="GO" id="GO:0005524">
    <property type="term" value="F:ATP binding"/>
    <property type="evidence" value="ECO:0007669"/>
    <property type="project" value="UniProtKB-UniRule"/>
</dbReference>
<protein>
    <submittedName>
        <fullName evidence="10">Copper-importing P-type ATPase A</fullName>
    </submittedName>
</protein>
<dbReference type="InterPro" id="IPR023299">
    <property type="entry name" value="ATPase_P-typ_cyto_dom_N"/>
</dbReference>
<keyword evidence="8" id="KW-1003">Cell membrane</keyword>
<keyword evidence="8" id="KW-0067">ATP-binding</keyword>
<dbReference type="InterPro" id="IPR036412">
    <property type="entry name" value="HAD-like_sf"/>
</dbReference>
<comment type="similarity">
    <text evidence="2 8">Belongs to the cation transport ATPase (P-type) (TC 3.A.3) family. Type IB subfamily.</text>
</comment>
<dbReference type="GO" id="GO:0019829">
    <property type="term" value="F:ATPase-coupled monoatomic cation transmembrane transporter activity"/>
    <property type="evidence" value="ECO:0007669"/>
    <property type="project" value="InterPro"/>
</dbReference>
<organism evidence="10 11">
    <name type="scientific">Bradyrhizobium ivorense</name>
    <dbReference type="NCBI Taxonomy" id="2511166"/>
    <lineage>
        <taxon>Bacteria</taxon>
        <taxon>Pseudomonadati</taxon>
        <taxon>Pseudomonadota</taxon>
        <taxon>Alphaproteobacteria</taxon>
        <taxon>Hyphomicrobiales</taxon>
        <taxon>Nitrobacteraceae</taxon>
        <taxon>Bradyrhizobium</taxon>
    </lineage>
</organism>
<feature type="transmembrane region" description="Helical" evidence="8">
    <location>
        <begin position="383"/>
        <end position="405"/>
    </location>
</feature>
<evidence type="ECO:0000256" key="2">
    <source>
        <dbReference type="ARBA" id="ARBA00006024"/>
    </source>
</evidence>
<evidence type="ECO:0000313" key="10">
    <source>
        <dbReference type="EMBL" id="VIO72886.1"/>
    </source>
</evidence>
<keyword evidence="4 8" id="KW-0479">Metal-binding</keyword>
<dbReference type="PANTHER" id="PTHR46594:SF4">
    <property type="entry name" value="P-TYPE CATION-TRANSPORTING ATPASE"/>
    <property type="match status" value="1"/>
</dbReference>
<comment type="caution">
    <text evidence="10">The sequence shown here is derived from an EMBL/GenBank/DDBJ whole genome shotgun (WGS) entry which is preliminary data.</text>
</comment>
<dbReference type="InterPro" id="IPR006121">
    <property type="entry name" value="HMA_dom"/>
</dbReference>
<keyword evidence="3 8" id="KW-0812">Transmembrane</keyword>
<dbReference type="PROSITE" id="PS00154">
    <property type="entry name" value="ATPASE_E1_E2"/>
    <property type="match status" value="1"/>
</dbReference>
<dbReference type="PANTHER" id="PTHR46594">
    <property type="entry name" value="P-TYPE CATION-TRANSPORTING ATPASE"/>
    <property type="match status" value="1"/>
</dbReference>
<gene>
    <name evidence="10" type="primary">copA_3</name>
    <name evidence="10" type="ORF">CI1B_45350</name>
</gene>
<dbReference type="CDD" id="cd00371">
    <property type="entry name" value="HMA"/>
    <property type="match status" value="1"/>
</dbReference>
<dbReference type="NCBIfam" id="TIGR01525">
    <property type="entry name" value="ATPase-IB_hvy"/>
    <property type="match status" value="1"/>
</dbReference>
<dbReference type="NCBIfam" id="TIGR01494">
    <property type="entry name" value="ATPase_P-type"/>
    <property type="match status" value="1"/>
</dbReference>
<proteinExistence type="inferred from homology"/>
<dbReference type="SUPFAM" id="SSF81653">
    <property type="entry name" value="Calcium ATPase, transduction domain A"/>
    <property type="match status" value="1"/>
</dbReference>
<evidence type="ECO:0000256" key="5">
    <source>
        <dbReference type="ARBA" id="ARBA00022967"/>
    </source>
</evidence>
<dbReference type="Pfam" id="PF00122">
    <property type="entry name" value="E1-E2_ATPase"/>
    <property type="match status" value="1"/>
</dbReference>
<dbReference type="GO" id="GO:0016887">
    <property type="term" value="F:ATP hydrolysis activity"/>
    <property type="evidence" value="ECO:0007669"/>
    <property type="project" value="InterPro"/>
</dbReference>